<dbReference type="KEGG" id="dsh:Dshi_3053"/>
<dbReference type="HOGENOM" id="CLU_1173928_0_0_5"/>
<gene>
    <name evidence="1" type="ordered locus">Dshi_3053</name>
</gene>
<dbReference type="Gene3D" id="1.10.10.60">
    <property type="entry name" value="Homeodomain-like"/>
    <property type="match status" value="1"/>
</dbReference>
<dbReference type="EMBL" id="CP000830">
    <property type="protein sequence ID" value="ABV94786.1"/>
    <property type="molecule type" value="Genomic_DNA"/>
</dbReference>
<proteinExistence type="predicted"/>
<evidence type="ECO:0000313" key="1">
    <source>
        <dbReference type="EMBL" id="ABV94786.1"/>
    </source>
</evidence>
<dbReference type="STRING" id="398580.Dshi_3053"/>
<keyword evidence="2" id="KW-1185">Reference proteome</keyword>
<reference evidence="2" key="1">
    <citation type="journal article" date="2010" name="ISME J.">
        <title>The complete genome sequence of the algal symbiont Dinoroseobacter shibae: a hitchhiker's guide to life in the sea.</title>
        <authorList>
            <person name="Wagner-Dobler I."/>
            <person name="Ballhausen B."/>
            <person name="Berger M."/>
            <person name="Brinkhoff T."/>
            <person name="Buchholz I."/>
            <person name="Bunk B."/>
            <person name="Cypionka H."/>
            <person name="Daniel R."/>
            <person name="Drepper T."/>
            <person name="Gerdts G."/>
            <person name="Hahnke S."/>
            <person name="Han C."/>
            <person name="Jahn D."/>
            <person name="Kalhoefer D."/>
            <person name="Kiss H."/>
            <person name="Klenk H.P."/>
            <person name="Kyrpides N."/>
            <person name="Liebl W."/>
            <person name="Liesegang H."/>
            <person name="Meincke L."/>
            <person name="Pati A."/>
            <person name="Petersen J."/>
            <person name="Piekarski T."/>
            <person name="Pommerenke C."/>
            <person name="Pradella S."/>
            <person name="Pukall R."/>
            <person name="Rabus R."/>
            <person name="Stackebrandt E."/>
            <person name="Thole S."/>
            <person name="Thompson L."/>
            <person name="Tielen P."/>
            <person name="Tomasch J."/>
            <person name="von Jan M."/>
            <person name="Wanphrut N."/>
            <person name="Wichels A."/>
            <person name="Zech H."/>
            <person name="Simon M."/>
        </authorList>
    </citation>
    <scope>NUCLEOTIDE SEQUENCE [LARGE SCALE GENOMIC DNA]</scope>
    <source>
        <strain evidence="2">DSM 16493 / NCIMB 14021 / DFL 12</strain>
    </source>
</reference>
<protein>
    <submittedName>
        <fullName evidence="1">Putative transposase</fullName>
    </submittedName>
</protein>
<evidence type="ECO:0000313" key="2">
    <source>
        <dbReference type="Proteomes" id="UP000006833"/>
    </source>
</evidence>
<dbReference type="AlphaFoldDB" id="A8LL37"/>
<name>A8LL37_DINSH</name>
<organism evidence="1 2">
    <name type="scientific">Dinoroseobacter shibae (strain DSM 16493 / NCIMB 14021 / DFL 12)</name>
    <dbReference type="NCBI Taxonomy" id="398580"/>
    <lineage>
        <taxon>Bacteria</taxon>
        <taxon>Pseudomonadati</taxon>
        <taxon>Pseudomonadota</taxon>
        <taxon>Alphaproteobacteria</taxon>
        <taxon>Rhodobacterales</taxon>
        <taxon>Roseobacteraceae</taxon>
        <taxon>Dinoroseobacter</taxon>
    </lineage>
</organism>
<dbReference type="Proteomes" id="UP000006833">
    <property type="component" value="Chromosome"/>
</dbReference>
<sequence>MVCEVVRENGLGEIPSHRTSAKSWFQGNGIATITDRSDGRNPEFVRLYDLPAPERLAYLTRELEHLHLSPGSYDAAAHEAFLAASPSRRDRAERRAAVARVLVALGLDVNWSDRLRIVHEKFGVKGLSKPRLKAILRAVEGVDPINFAPALLDDYKGTTARQPFDPAWRTFMTLIRDTGPDWPLKSAMRDVRDIGAMQGWHVPSYPTFYRRCLSPTRATCRAWVTRSPRRWSQRAS</sequence>
<dbReference type="eggNOG" id="COG2801">
    <property type="taxonomic scope" value="Bacteria"/>
</dbReference>
<dbReference type="RefSeq" id="WP_012179714.1">
    <property type="nucleotide sequence ID" value="NC_009952.1"/>
</dbReference>
<accession>A8LL37</accession>
<dbReference type="OrthoDB" id="5287589at2"/>